<evidence type="ECO:0000313" key="2">
    <source>
        <dbReference type="EMBL" id="KAF9444140.1"/>
    </source>
</evidence>
<dbReference type="Proteomes" id="UP000807342">
    <property type="component" value="Unassembled WGS sequence"/>
</dbReference>
<dbReference type="EMBL" id="MU151400">
    <property type="protein sequence ID" value="KAF9444140.1"/>
    <property type="molecule type" value="Genomic_DNA"/>
</dbReference>
<reference evidence="2" key="1">
    <citation type="submission" date="2020-11" db="EMBL/GenBank/DDBJ databases">
        <authorList>
            <consortium name="DOE Joint Genome Institute"/>
            <person name="Ahrendt S."/>
            <person name="Riley R."/>
            <person name="Andreopoulos W."/>
            <person name="Labutti K."/>
            <person name="Pangilinan J."/>
            <person name="Ruiz-Duenas F.J."/>
            <person name="Barrasa J.M."/>
            <person name="Sanchez-Garcia M."/>
            <person name="Camarero S."/>
            <person name="Miyauchi S."/>
            <person name="Serrano A."/>
            <person name="Linde D."/>
            <person name="Babiker R."/>
            <person name="Drula E."/>
            <person name="Ayuso-Fernandez I."/>
            <person name="Pacheco R."/>
            <person name="Padilla G."/>
            <person name="Ferreira P."/>
            <person name="Barriuso J."/>
            <person name="Kellner H."/>
            <person name="Castanera R."/>
            <person name="Alfaro M."/>
            <person name="Ramirez L."/>
            <person name="Pisabarro A.G."/>
            <person name="Kuo A."/>
            <person name="Tritt A."/>
            <person name="Lipzen A."/>
            <person name="He G."/>
            <person name="Yan M."/>
            <person name="Ng V."/>
            <person name="Cullen D."/>
            <person name="Martin F."/>
            <person name="Rosso M.-N."/>
            <person name="Henrissat B."/>
            <person name="Hibbett D."/>
            <person name="Martinez A.T."/>
            <person name="Grigoriev I.V."/>
        </authorList>
    </citation>
    <scope>NUCLEOTIDE SEQUENCE</scope>
    <source>
        <strain evidence="2">MF-IS2</strain>
    </source>
</reference>
<organism evidence="2 3">
    <name type="scientific">Macrolepiota fuliginosa MF-IS2</name>
    <dbReference type="NCBI Taxonomy" id="1400762"/>
    <lineage>
        <taxon>Eukaryota</taxon>
        <taxon>Fungi</taxon>
        <taxon>Dikarya</taxon>
        <taxon>Basidiomycota</taxon>
        <taxon>Agaricomycotina</taxon>
        <taxon>Agaricomycetes</taxon>
        <taxon>Agaricomycetidae</taxon>
        <taxon>Agaricales</taxon>
        <taxon>Agaricineae</taxon>
        <taxon>Agaricaceae</taxon>
        <taxon>Macrolepiota</taxon>
    </lineage>
</organism>
<protein>
    <submittedName>
        <fullName evidence="2">SPO22-domain-containing protein</fullName>
    </submittedName>
</protein>
<dbReference type="PANTHER" id="PTHR40375">
    <property type="entry name" value="SPORULATION-SPECIFIC PROTEIN 22"/>
    <property type="match status" value="1"/>
</dbReference>
<name>A0A9P5X6M9_9AGAR</name>
<dbReference type="OrthoDB" id="65716at2759"/>
<evidence type="ECO:0000256" key="1">
    <source>
        <dbReference type="ARBA" id="ARBA00023254"/>
    </source>
</evidence>
<dbReference type="AlphaFoldDB" id="A0A9P5X6M9"/>
<evidence type="ECO:0000313" key="3">
    <source>
        <dbReference type="Proteomes" id="UP000807342"/>
    </source>
</evidence>
<dbReference type="InterPro" id="IPR013940">
    <property type="entry name" value="Spo22/ZIP4/TEX11"/>
</dbReference>
<dbReference type="InterPro" id="IPR039057">
    <property type="entry name" value="Spo22/ZIP4"/>
</dbReference>
<gene>
    <name evidence="2" type="ORF">P691DRAFT_712302</name>
</gene>
<dbReference type="Pfam" id="PF08631">
    <property type="entry name" value="SPO22"/>
    <property type="match status" value="1"/>
</dbReference>
<dbReference type="PANTHER" id="PTHR40375:SF2">
    <property type="entry name" value="SPORULATION-SPECIFIC PROTEIN 22"/>
    <property type="match status" value="1"/>
</dbReference>
<sequence>MPLITSTRPDLLARTKPHLNDSNIPNRPSLVQNLHQIASLAESFSEQRPRSNNSWNHLADNLDQEGVDLWNISGLVRLFPTDSLVLVAALRLAAFRLIEAGLELKPSIETLVHILRIASKTGNTLSEVGKNNMAATVLTAAAKYEELLRGSDDLDKIHQQSIACATIVYFSSRMEAAWKEGNHTVAEYTSQMIMSEFFISDSSTASHVRYAGDDQRLALLPPHDQKLLIHKLYQIGRSLLKNKEERNGVKTSNAVDWLRNAFRIVDHLEEATTPDVQELRISLLRTLARAYFLDGAYDQAEATLDELIPSIDSPKDQGSSEYQDLRWLRLAILKRRAAGDVALLDAFKSIINHMEMSEADITDILQELRTLTPFPLVTAVNQLCLQRALHCHEAGSDSIDRLLLSLIFHCAKDDDHARAMKTLDVTFTSVLEAEVELRSIPTTACLTLIWQYGDRHYQAKKWSEAADWFLAGTHQLFGGTSSTIFSKCLRKAALCYIEQKEYSKASTVIRRCPANEAATNYVIFLVAIHQGLDDEAIMSIRSMQKAPDFDRKMLLLATQVSHKLEMKPVLLSALEALLQTLKAGANSEAVVEAMTLIRCIIKMALKLLLDPVANKPVLMDTVVSHFRTAKILTETAVTQKSFVLITKDVSWLWRTAYNCAVQGCSEWSGCEERIAELFDISQELLEACCNASPADMDYEAALYIINSSFAAVSARVFSVRETMAATGSVGRERLLSIAAEISKSKNRIDGIINRNKVTEDGDAAHVRYLVHTLRVFETDFLVQLKDWGRVSAVIGEIVESGPLATDTYEAIADILWSDKECPVNVLYTCLEKILHGGLTHKSISVEKFARWLRGLCTISLARNTSDDRLKAIGHIEQALAVLEQHHENDESYPMDERQWLLATAYNTGTECLHASLFDEAKRWFEAATVICRFVPGGRERAEKVWKIIYCKTLT</sequence>
<keyword evidence="3" id="KW-1185">Reference proteome</keyword>
<keyword evidence="1" id="KW-0469">Meiosis</keyword>
<dbReference type="GO" id="GO:0090173">
    <property type="term" value="P:regulation of synaptonemal complex assembly"/>
    <property type="evidence" value="ECO:0007669"/>
    <property type="project" value="InterPro"/>
</dbReference>
<comment type="caution">
    <text evidence="2">The sequence shown here is derived from an EMBL/GenBank/DDBJ whole genome shotgun (WGS) entry which is preliminary data.</text>
</comment>
<accession>A0A9P5X6M9</accession>
<proteinExistence type="predicted"/>
<dbReference type="GO" id="GO:0051321">
    <property type="term" value="P:meiotic cell cycle"/>
    <property type="evidence" value="ECO:0007669"/>
    <property type="project" value="UniProtKB-KW"/>
</dbReference>